<name>A0A0C3DAG2_9AGAM</name>
<evidence type="ECO:0000313" key="1">
    <source>
        <dbReference type="EMBL" id="KIM57710.1"/>
    </source>
</evidence>
<reference evidence="1 2" key="1">
    <citation type="submission" date="2014-04" db="EMBL/GenBank/DDBJ databases">
        <authorList>
            <consortium name="DOE Joint Genome Institute"/>
            <person name="Kuo A."/>
            <person name="Kohler A."/>
            <person name="Nagy L.G."/>
            <person name="Floudas D."/>
            <person name="Copeland A."/>
            <person name="Barry K.W."/>
            <person name="Cichocki N."/>
            <person name="Veneault-Fourrey C."/>
            <person name="LaButti K."/>
            <person name="Lindquist E.A."/>
            <person name="Lipzen A."/>
            <person name="Lundell T."/>
            <person name="Morin E."/>
            <person name="Murat C."/>
            <person name="Sun H."/>
            <person name="Tunlid A."/>
            <person name="Henrissat B."/>
            <person name="Grigoriev I.V."/>
            <person name="Hibbett D.S."/>
            <person name="Martin F."/>
            <person name="Nordberg H.P."/>
            <person name="Cantor M.N."/>
            <person name="Hua S.X."/>
        </authorList>
    </citation>
    <scope>NUCLEOTIDE SEQUENCE [LARGE SCALE GENOMIC DNA]</scope>
    <source>
        <strain evidence="1 2">Foug A</strain>
    </source>
</reference>
<protein>
    <submittedName>
        <fullName evidence="1">Uncharacterized protein</fullName>
    </submittedName>
</protein>
<dbReference type="EMBL" id="KN822097">
    <property type="protein sequence ID" value="KIM57710.1"/>
    <property type="molecule type" value="Genomic_DNA"/>
</dbReference>
<organism evidence="1 2">
    <name type="scientific">Scleroderma citrinum Foug A</name>
    <dbReference type="NCBI Taxonomy" id="1036808"/>
    <lineage>
        <taxon>Eukaryota</taxon>
        <taxon>Fungi</taxon>
        <taxon>Dikarya</taxon>
        <taxon>Basidiomycota</taxon>
        <taxon>Agaricomycotina</taxon>
        <taxon>Agaricomycetes</taxon>
        <taxon>Agaricomycetidae</taxon>
        <taxon>Boletales</taxon>
        <taxon>Sclerodermatineae</taxon>
        <taxon>Sclerodermataceae</taxon>
        <taxon>Scleroderma</taxon>
    </lineage>
</organism>
<dbReference type="AlphaFoldDB" id="A0A0C3DAG2"/>
<reference evidence="2" key="2">
    <citation type="submission" date="2015-01" db="EMBL/GenBank/DDBJ databases">
        <title>Evolutionary Origins and Diversification of the Mycorrhizal Mutualists.</title>
        <authorList>
            <consortium name="DOE Joint Genome Institute"/>
            <consortium name="Mycorrhizal Genomics Consortium"/>
            <person name="Kohler A."/>
            <person name="Kuo A."/>
            <person name="Nagy L.G."/>
            <person name="Floudas D."/>
            <person name="Copeland A."/>
            <person name="Barry K.W."/>
            <person name="Cichocki N."/>
            <person name="Veneault-Fourrey C."/>
            <person name="LaButti K."/>
            <person name="Lindquist E.A."/>
            <person name="Lipzen A."/>
            <person name="Lundell T."/>
            <person name="Morin E."/>
            <person name="Murat C."/>
            <person name="Riley R."/>
            <person name="Ohm R."/>
            <person name="Sun H."/>
            <person name="Tunlid A."/>
            <person name="Henrissat B."/>
            <person name="Grigoriev I.V."/>
            <person name="Hibbett D.S."/>
            <person name="Martin F."/>
        </authorList>
    </citation>
    <scope>NUCLEOTIDE SEQUENCE [LARGE SCALE GENOMIC DNA]</scope>
    <source>
        <strain evidence="2">Foug A</strain>
    </source>
</reference>
<keyword evidence="2" id="KW-1185">Reference proteome</keyword>
<dbReference type="InParanoid" id="A0A0C3DAG2"/>
<gene>
    <name evidence="1" type="ORF">SCLCIDRAFT_1126017</name>
</gene>
<sequence>MCSIVSDCGPTNGLLAAMARIYLPCPGLLIRQDVLSGAKTSLNAEGRLDRRRLKRIKIEKELYDSISHEAGGELRAADANADWARGIRRLAGSVAARAREYEHVPSDRLDGGEMSVSDASDFNSEVEMHSIASECGPTNDSLAPHDPDIFPLAKSSDQTKCPVWRENLTRELPVSCPSPLASNPVKTGGDLDSQMPCLSALDSDLGFALVKAQRLERIAENISHEAGRDCTQLILMSGLHVAFDVWRELQLGGRGNTWTRMVLRCLYQTIQTLCNSEVEI</sequence>
<evidence type="ECO:0000313" key="2">
    <source>
        <dbReference type="Proteomes" id="UP000053989"/>
    </source>
</evidence>
<dbReference type="Proteomes" id="UP000053989">
    <property type="component" value="Unassembled WGS sequence"/>
</dbReference>
<proteinExistence type="predicted"/>
<dbReference type="HOGENOM" id="CLU_994534_0_0_1"/>
<accession>A0A0C3DAG2</accession>